<dbReference type="AlphaFoldDB" id="A0A9Q3UET3"/>
<keyword evidence="1" id="KW-0812">Transmembrane</keyword>
<evidence type="ECO:0000313" key="3">
    <source>
        <dbReference type="Proteomes" id="UP000726777"/>
    </source>
</evidence>
<dbReference type="NCBIfam" id="TIGR02761">
    <property type="entry name" value="TraE_TIGR"/>
    <property type="match status" value="1"/>
</dbReference>
<dbReference type="Pfam" id="PF05309">
    <property type="entry name" value="TraE"/>
    <property type="match status" value="1"/>
</dbReference>
<gene>
    <name evidence="2" type="primary">traE</name>
    <name evidence="2" type="ORF">IB292_21140</name>
</gene>
<organism evidence="2 3">
    <name type="scientific">Vibrio parahaemolyticus</name>
    <dbReference type="NCBI Taxonomy" id="670"/>
    <lineage>
        <taxon>Bacteria</taxon>
        <taxon>Pseudomonadati</taxon>
        <taxon>Pseudomonadota</taxon>
        <taxon>Gammaproteobacteria</taxon>
        <taxon>Vibrionales</taxon>
        <taxon>Vibrionaceae</taxon>
        <taxon>Vibrio</taxon>
    </lineage>
</organism>
<dbReference type="InterPro" id="IPR007973">
    <property type="entry name" value="Pilus_assembly_TraE"/>
</dbReference>
<feature type="transmembrane region" description="Helical" evidence="1">
    <location>
        <begin position="20"/>
        <end position="39"/>
    </location>
</feature>
<name>A0A9Q3UET3_VIBPH</name>
<dbReference type="EMBL" id="JACVHL010000027">
    <property type="protein sequence ID" value="MCC3807528.1"/>
    <property type="molecule type" value="Genomic_DNA"/>
</dbReference>
<proteinExistence type="predicted"/>
<keyword evidence="1" id="KW-0472">Membrane</keyword>
<evidence type="ECO:0000313" key="2">
    <source>
        <dbReference type="EMBL" id="MCC3807528.1"/>
    </source>
</evidence>
<protein>
    <submittedName>
        <fullName evidence="2">Type IV conjugative transfer system protein TraE</fullName>
    </submittedName>
</protein>
<dbReference type="RefSeq" id="WP_228085876.1">
    <property type="nucleotide sequence ID" value="NZ_JACVHL010000027.1"/>
</dbReference>
<comment type="caution">
    <text evidence="2">The sequence shown here is derived from an EMBL/GenBank/DDBJ whole genome shotgun (WGS) entry which is preliminary data.</text>
</comment>
<sequence>MLNENNGEALKAARLLNHVLIAVVLIISVAVTGLAFALLNQNQAEKRTLVPPHLDRAFTVSDEGVDDAYLALMAEWWVHLKFNVTPSNVKRQFNLLITYVPPQHWSNLQDKLMREAQFIIENDVTSFFEIEKVSPSLEQMKIRVQGTLNKTVGGRKLPPESVTYLIQTDYPNGLIELHSIAQEVPL</sequence>
<dbReference type="Proteomes" id="UP000726777">
    <property type="component" value="Unassembled WGS sequence"/>
</dbReference>
<evidence type="ECO:0000256" key="1">
    <source>
        <dbReference type="SAM" id="Phobius"/>
    </source>
</evidence>
<keyword evidence="1" id="KW-1133">Transmembrane helix</keyword>
<reference evidence="2" key="1">
    <citation type="submission" date="2020-09" db="EMBL/GenBank/DDBJ databases">
        <title>Genome sequence of Vibrio parahaemolyticus isolates.</title>
        <authorList>
            <person name="Hammerl J.A."/>
            <person name="Strauch E."/>
        </authorList>
    </citation>
    <scope>NUCLEOTIDE SEQUENCE</scope>
    <source>
        <strain evidence="2">17-VB00146</strain>
    </source>
</reference>
<accession>A0A9Q3UET3</accession>